<dbReference type="RefSeq" id="WP_145722400.1">
    <property type="nucleotide sequence ID" value="NZ_BSPF01000002.1"/>
</dbReference>
<reference evidence="2 3" key="1">
    <citation type="journal article" date="2015" name="Stand. Genomic Sci.">
        <title>Genomic Encyclopedia of Bacterial and Archaeal Type Strains, Phase III: the genomes of soil and plant-associated and newly described type strains.</title>
        <authorList>
            <person name="Whitman W.B."/>
            <person name="Woyke T."/>
            <person name="Klenk H.P."/>
            <person name="Zhou Y."/>
            <person name="Lilburn T.G."/>
            <person name="Beck B.J."/>
            <person name="De Vos P."/>
            <person name="Vandamme P."/>
            <person name="Eisen J.A."/>
            <person name="Garrity G."/>
            <person name="Hugenholtz P."/>
            <person name="Kyrpides N.C."/>
        </authorList>
    </citation>
    <scope>NUCLEOTIDE SEQUENCE [LARGE SCALE GENOMIC DNA]</scope>
    <source>
        <strain evidence="2 3">CGMCC 1.2546</strain>
    </source>
</reference>
<keyword evidence="3" id="KW-1185">Reference proteome</keyword>
<accession>A0A562MT77</accession>
<dbReference type="Proteomes" id="UP000317122">
    <property type="component" value="Unassembled WGS sequence"/>
</dbReference>
<dbReference type="OrthoDB" id="8100495at2"/>
<proteinExistence type="predicted"/>
<evidence type="ECO:0000256" key="1">
    <source>
        <dbReference type="SAM" id="MobiDB-lite"/>
    </source>
</evidence>
<sequence>MDRLIARANIAHFQDLLAREADPKRRRVIEDLLALEQKKLKIANRRARKQSRQASNPNEAATRLYRPEKTASNDAVRSKA</sequence>
<organism evidence="2 3">
    <name type="scientific">Mesorhizobium tianshanense</name>
    <dbReference type="NCBI Taxonomy" id="39844"/>
    <lineage>
        <taxon>Bacteria</taxon>
        <taxon>Pseudomonadati</taxon>
        <taxon>Pseudomonadota</taxon>
        <taxon>Alphaproteobacteria</taxon>
        <taxon>Hyphomicrobiales</taxon>
        <taxon>Phyllobacteriaceae</taxon>
        <taxon>Mesorhizobium</taxon>
    </lineage>
</organism>
<comment type="caution">
    <text evidence="2">The sequence shown here is derived from an EMBL/GenBank/DDBJ whole genome shotgun (WGS) entry which is preliminary data.</text>
</comment>
<dbReference type="EMBL" id="VLKT01000060">
    <property type="protein sequence ID" value="TWI23135.1"/>
    <property type="molecule type" value="Genomic_DNA"/>
</dbReference>
<gene>
    <name evidence="2" type="ORF">IQ26_06442</name>
</gene>
<protein>
    <submittedName>
        <fullName evidence="2">Uncharacterized protein</fullName>
    </submittedName>
</protein>
<name>A0A562MT77_9HYPH</name>
<feature type="region of interest" description="Disordered" evidence="1">
    <location>
        <begin position="43"/>
        <end position="80"/>
    </location>
</feature>
<evidence type="ECO:0000313" key="2">
    <source>
        <dbReference type="EMBL" id="TWI23135.1"/>
    </source>
</evidence>
<evidence type="ECO:0000313" key="3">
    <source>
        <dbReference type="Proteomes" id="UP000317122"/>
    </source>
</evidence>
<dbReference type="AlphaFoldDB" id="A0A562MT77"/>